<keyword evidence="7" id="KW-0067">ATP-binding</keyword>
<evidence type="ECO:0000313" key="13">
    <source>
        <dbReference type="Proteomes" id="UP000518206"/>
    </source>
</evidence>
<dbReference type="CDD" id="cd16917">
    <property type="entry name" value="HATPase_UhpB-NarQ-NarX-like"/>
    <property type="match status" value="1"/>
</dbReference>
<dbReference type="InterPro" id="IPR011712">
    <property type="entry name" value="Sig_transdc_His_kin_sub3_dim/P"/>
</dbReference>
<comment type="caution">
    <text evidence="12">The sequence shown here is derived from an EMBL/GenBank/DDBJ whole genome shotgun (WGS) entry which is preliminary data.</text>
</comment>
<dbReference type="GO" id="GO:0000155">
    <property type="term" value="F:phosphorelay sensor kinase activity"/>
    <property type="evidence" value="ECO:0007669"/>
    <property type="project" value="InterPro"/>
</dbReference>
<evidence type="ECO:0000259" key="11">
    <source>
        <dbReference type="Pfam" id="PF07730"/>
    </source>
</evidence>
<keyword evidence="9" id="KW-1133">Transmembrane helix</keyword>
<keyword evidence="9" id="KW-0812">Transmembrane</keyword>
<dbReference type="InterPro" id="IPR050482">
    <property type="entry name" value="Sensor_HK_TwoCompSys"/>
</dbReference>
<evidence type="ECO:0000256" key="1">
    <source>
        <dbReference type="ARBA" id="ARBA00000085"/>
    </source>
</evidence>
<dbReference type="AlphaFoldDB" id="A0A7W4UEK2"/>
<feature type="transmembrane region" description="Helical" evidence="9">
    <location>
        <begin position="63"/>
        <end position="83"/>
    </location>
</feature>
<evidence type="ECO:0000256" key="3">
    <source>
        <dbReference type="ARBA" id="ARBA00022553"/>
    </source>
</evidence>
<evidence type="ECO:0000256" key="4">
    <source>
        <dbReference type="ARBA" id="ARBA00022679"/>
    </source>
</evidence>
<evidence type="ECO:0000256" key="9">
    <source>
        <dbReference type="SAM" id="Phobius"/>
    </source>
</evidence>
<dbReference type="GO" id="GO:0005524">
    <property type="term" value="F:ATP binding"/>
    <property type="evidence" value="ECO:0007669"/>
    <property type="project" value="UniProtKB-KW"/>
</dbReference>
<keyword evidence="4" id="KW-0808">Transferase</keyword>
<dbReference type="GO" id="GO:0016020">
    <property type="term" value="C:membrane"/>
    <property type="evidence" value="ECO:0007669"/>
    <property type="project" value="InterPro"/>
</dbReference>
<dbReference type="Gene3D" id="1.20.5.1930">
    <property type="match status" value="1"/>
</dbReference>
<evidence type="ECO:0000256" key="2">
    <source>
        <dbReference type="ARBA" id="ARBA00012438"/>
    </source>
</evidence>
<evidence type="ECO:0000256" key="6">
    <source>
        <dbReference type="ARBA" id="ARBA00022777"/>
    </source>
</evidence>
<keyword evidence="5" id="KW-0547">Nucleotide-binding</keyword>
<name>A0A7W4UEK2_9CELL</name>
<dbReference type="SUPFAM" id="SSF55874">
    <property type="entry name" value="ATPase domain of HSP90 chaperone/DNA topoisomerase II/histidine kinase"/>
    <property type="match status" value="1"/>
</dbReference>
<sequence length="371" mass="37926">MAPSRDRTLDTVLVVGSLLLTAMAARGGWSAVPAGVVAAAGALGSAVLVVRRARPVTVTTVGAAAYALSGNPLPLVVGLWSGGAHAPRRALALVAVAGWSGLAGWWWLDEGRLDAQDAVWAALVTATLVGAGVQAATRRELRAAREAESRQAEVERGLREEQARAAERARIAREMHDVLAHKVTLVALHAGALEVGPGAGDARVRDAAALIRGTAREALQELRDVLGVLRAPDESPAGPGGGADLAGLVADAERAGERVELDVDTGDLPARTAAVVHRVVQEALTNARRHAPGAPVAVRVRRSPGEVTVTVTNPAGVPADLDLPGSGSGLVGLAERVRLAGGAFDAGRAPDGGWRVHAVVPCGDEPFGDGR</sequence>
<feature type="transmembrane region" description="Helical" evidence="9">
    <location>
        <begin position="90"/>
        <end position="108"/>
    </location>
</feature>
<dbReference type="Proteomes" id="UP000518206">
    <property type="component" value="Unassembled WGS sequence"/>
</dbReference>
<protein>
    <recommendedName>
        <fullName evidence="2">histidine kinase</fullName>
        <ecNumber evidence="2">2.7.13.3</ecNumber>
    </recommendedName>
</protein>
<feature type="domain" description="Signal transduction histidine kinase subgroup 3 dimerisation and phosphoacceptor" evidence="11">
    <location>
        <begin position="167"/>
        <end position="233"/>
    </location>
</feature>
<dbReference type="Pfam" id="PF02518">
    <property type="entry name" value="HATPase_c"/>
    <property type="match status" value="1"/>
</dbReference>
<feature type="domain" description="Histidine kinase/HSP90-like ATPase" evidence="10">
    <location>
        <begin position="276"/>
        <end position="361"/>
    </location>
</feature>
<evidence type="ECO:0000256" key="8">
    <source>
        <dbReference type="ARBA" id="ARBA00023012"/>
    </source>
</evidence>
<dbReference type="Gene3D" id="3.30.565.10">
    <property type="entry name" value="Histidine kinase-like ATPase, C-terminal domain"/>
    <property type="match status" value="1"/>
</dbReference>
<feature type="transmembrane region" description="Helical" evidence="9">
    <location>
        <begin position="120"/>
        <end position="137"/>
    </location>
</feature>
<dbReference type="InterPro" id="IPR036890">
    <property type="entry name" value="HATPase_C_sf"/>
</dbReference>
<reference evidence="12 13" key="1">
    <citation type="submission" date="2020-08" db="EMBL/GenBank/DDBJ databases">
        <title>The Agave Microbiome: Exploring the role of microbial communities in plant adaptations to desert environments.</title>
        <authorList>
            <person name="Partida-Martinez L.P."/>
        </authorList>
    </citation>
    <scope>NUCLEOTIDE SEQUENCE [LARGE SCALE GENOMIC DNA]</scope>
    <source>
        <strain evidence="12 13">RAS26</strain>
    </source>
</reference>
<keyword evidence="8" id="KW-0902">Two-component regulatory system</keyword>
<reference evidence="12 13" key="2">
    <citation type="submission" date="2020-08" db="EMBL/GenBank/DDBJ databases">
        <authorList>
            <person name="Partida-Martinez L."/>
            <person name="Huntemann M."/>
            <person name="Clum A."/>
            <person name="Wang J."/>
            <person name="Palaniappan K."/>
            <person name="Ritter S."/>
            <person name="Chen I.-M."/>
            <person name="Stamatis D."/>
            <person name="Reddy T."/>
            <person name="O'Malley R."/>
            <person name="Daum C."/>
            <person name="Shapiro N."/>
            <person name="Ivanova N."/>
            <person name="Kyrpides N."/>
            <person name="Woyke T."/>
        </authorList>
    </citation>
    <scope>NUCLEOTIDE SEQUENCE [LARGE SCALE GENOMIC DNA]</scope>
    <source>
        <strain evidence="12 13">RAS26</strain>
    </source>
</reference>
<evidence type="ECO:0000313" key="12">
    <source>
        <dbReference type="EMBL" id="MBB2922143.1"/>
    </source>
</evidence>
<keyword evidence="6 12" id="KW-0418">Kinase</keyword>
<dbReference type="InterPro" id="IPR003594">
    <property type="entry name" value="HATPase_dom"/>
</dbReference>
<evidence type="ECO:0000259" key="10">
    <source>
        <dbReference type="Pfam" id="PF02518"/>
    </source>
</evidence>
<dbReference type="PANTHER" id="PTHR24421">
    <property type="entry name" value="NITRATE/NITRITE SENSOR PROTEIN NARX-RELATED"/>
    <property type="match status" value="1"/>
</dbReference>
<keyword evidence="9" id="KW-0472">Membrane</keyword>
<evidence type="ECO:0000256" key="5">
    <source>
        <dbReference type="ARBA" id="ARBA00022741"/>
    </source>
</evidence>
<gene>
    <name evidence="12" type="ORF">FHR80_001037</name>
</gene>
<evidence type="ECO:0000256" key="7">
    <source>
        <dbReference type="ARBA" id="ARBA00022840"/>
    </source>
</evidence>
<proteinExistence type="predicted"/>
<keyword evidence="3" id="KW-0597">Phosphoprotein</keyword>
<dbReference type="GO" id="GO:0046983">
    <property type="term" value="F:protein dimerization activity"/>
    <property type="evidence" value="ECO:0007669"/>
    <property type="project" value="InterPro"/>
</dbReference>
<comment type="catalytic activity">
    <reaction evidence="1">
        <text>ATP + protein L-histidine = ADP + protein N-phospho-L-histidine.</text>
        <dbReference type="EC" id="2.7.13.3"/>
    </reaction>
</comment>
<dbReference type="EC" id="2.7.13.3" evidence="2"/>
<accession>A0A7W4UEK2</accession>
<organism evidence="12 13">
    <name type="scientific">Cellulomonas cellasea</name>
    <dbReference type="NCBI Taxonomy" id="43670"/>
    <lineage>
        <taxon>Bacteria</taxon>
        <taxon>Bacillati</taxon>
        <taxon>Actinomycetota</taxon>
        <taxon>Actinomycetes</taxon>
        <taxon>Micrococcales</taxon>
        <taxon>Cellulomonadaceae</taxon>
        <taxon>Cellulomonas</taxon>
    </lineage>
</organism>
<dbReference type="PANTHER" id="PTHR24421:SF10">
    <property type="entry name" value="NITRATE_NITRITE SENSOR PROTEIN NARQ"/>
    <property type="match status" value="1"/>
</dbReference>
<dbReference type="Pfam" id="PF07730">
    <property type="entry name" value="HisKA_3"/>
    <property type="match status" value="1"/>
</dbReference>
<dbReference type="RefSeq" id="WP_183295034.1">
    <property type="nucleotide sequence ID" value="NZ_JACHVX010000001.1"/>
</dbReference>
<dbReference type="EMBL" id="JACHVX010000001">
    <property type="protein sequence ID" value="MBB2922143.1"/>
    <property type="molecule type" value="Genomic_DNA"/>
</dbReference>